<dbReference type="OrthoDB" id="3556115at2759"/>
<gene>
    <name evidence="3" type="ORF">L207DRAFT_518397</name>
</gene>
<organism evidence="3 4">
    <name type="scientific">Hyaloscypha variabilis (strain UAMH 11265 / GT02V1 / F)</name>
    <name type="common">Meliniomyces variabilis</name>
    <dbReference type="NCBI Taxonomy" id="1149755"/>
    <lineage>
        <taxon>Eukaryota</taxon>
        <taxon>Fungi</taxon>
        <taxon>Dikarya</taxon>
        <taxon>Ascomycota</taxon>
        <taxon>Pezizomycotina</taxon>
        <taxon>Leotiomycetes</taxon>
        <taxon>Helotiales</taxon>
        <taxon>Hyaloscyphaceae</taxon>
        <taxon>Hyaloscypha</taxon>
        <taxon>Hyaloscypha variabilis</taxon>
    </lineage>
</organism>
<evidence type="ECO:0000313" key="4">
    <source>
        <dbReference type="Proteomes" id="UP000235786"/>
    </source>
</evidence>
<keyword evidence="4" id="KW-1185">Reference proteome</keyword>
<feature type="region of interest" description="Disordered" evidence="1">
    <location>
        <begin position="371"/>
        <end position="390"/>
    </location>
</feature>
<dbReference type="AlphaFoldDB" id="A0A2J6R3L0"/>
<sequence length="857" mass="95939">MDISNDLDSDNVSLAPATGAIPVNVPCICQPLHRNCNRKTCRRAPNADTVTSKDDVEKLTESLSSKKNFVRMTCNRGDLRDAALRGCTTCAILYGGAGPRNAPVVGNDSWPRVVIDEHIIVQIMEVGGVIRCTLTPAVQTSRVYKSPINLTFYASDHSDYRSSCQAFSPLSSFSDSTNSSTSFEEVATWLEECRNHSHCGIPSPTVLPTRVIDVGHRNDPEHQQPFLFESGHLVAPYIALSHCWGQTLIVRTTKATLARRKQGIDIPLLPPAFRDAIAIARRLDVRYLWIDSLCIIQDDPLDWQTESAKMSTIYQQALFTISAGLSGHGGGCFAKTPWLGHRKSVEITPIWINGSEIENLIDSTELPNTIPEGTSSMDESDRTVHEDNTEDSGNMKRCFVLCYPSTNQIGFRTMKTKDFRQLWTVGGQFKFHFPLPRTTSGIFIRNCRALTHGEFASDLVVPLPPNHISSRAWVFQERLLSTRVVNYTSAEIVWECKTAVDCQCKRVKIYDKELPRDDFVFDSNSELNFDLNPEDAPGFSAKSEGSTQTLKLFFESQILDETMSSEGLLLVWSNVVFHYSALQLSNPNDRLPALSGLAKRFRVKELLGQYVAGLWTEHLDRMLCWSTPANLAPGTRPAGYIAPTWSWVSIRDGVYFSNLWEEKAGILSAYSTIVGSVKDVAVVRAGADPTGAVSDGYLTLSGQLIEAKLLVLPYDPNQRSTQRGLPSELDLDSESESSGSDSDASTNYYRESRHPYEYRIIREGIDLRQPFVPDSISELDILTKEHTVTLLLWTLRDCPWTTTNKTAFSCFVLLPHPYQDERYTRLGLLQYYELNREEHTPAKKWFGDAPTRSVTII</sequence>
<feature type="domain" description="Heterokaryon incompatibility" evidence="2">
    <location>
        <begin position="237"/>
        <end position="329"/>
    </location>
</feature>
<dbReference type="Proteomes" id="UP000235786">
    <property type="component" value="Unassembled WGS sequence"/>
</dbReference>
<dbReference type="PANTHER" id="PTHR33112">
    <property type="entry name" value="DOMAIN PROTEIN, PUTATIVE-RELATED"/>
    <property type="match status" value="1"/>
</dbReference>
<accession>A0A2J6R3L0</accession>
<protein>
    <submittedName>
        <fullName evidence="3">HET-domain-containing protein</fullName>
    </submittedName>
</protein>
<evidence type="ECO:0000259" key="2">
    <source>
        <dbReference type="Pfam" id="PF06985"/>
    </source>
</evidence>
<dbReference type="STRING" id="1149755.A0A2J6R3L0"/>
<proteinExistence type="predicted"/>
<reference evidence="3 4" key="1">
    <citation type="submission" date="2016-04" db="EMBL/GenBank/DDBJ databases">
        <title>A degradative enzymes factory behind the ericoid mycorrhizal symbiosis.</title>
        <authorList>
            <consortium name="DOE Joint Genome Institute"/>
            <person name="Martino E."/>
            <person name="Morin E."/>
            <person name="Grelet G."/>
            <person name="Kuo A."/>
            <person name="Kohler A."/>
            <person name="Daghino S."/>
            <person name="Barry K."/>
            <person name="Choi C."/>
            <person name="Cichocki N."/>
            <person name="Clum A."/>
            <person name="Copeland A."/>
            <person name="Hainaut M."/>
            <person name="Haridas S."/>
            <person name="Labutti K."/>
            <person name="Lindquist E."/>
            <person name="Lipzen A."/>
            <person name="Khouja H.-R."/>
            <person name="Murat C."/>
            <person name="Ohm R."/>
            <person name="Olson A."/>
            <person name="Spatafora J."/>
            <person name="Veneault-Fourrey C."/>
            <person name="Henrissat B."/>
            <person name="Grigoriev I."/>
            <person name="Martin F."/>
            <person name="Perotto S."/>
        </authorList>
    </citation>
    <scope>NUCLEOTIDE SEQUENCE [LARGE SCALE GENOMIC DNA]</scope>
    <source>
        <strain evidence="3 4">F</strain>
    </source>
</reference>
<dbReference type="EMBL" id="KZ613957">
    <property type="protein sequence ID" value="PMD33059.1"/>
    <property type="molecule type" value="Genomic_DNA"/>
</dbReference>
<evidence type="ECO:0000256" key="1">
    <source>
        <dbReference type="SAM" id="MobiDB-lite"/>
    </source>
</evidence>
<dbReference type="Pfam" id="PF06985">
    <property type="entry name" value="HET"/>
    <property type="match status" value="1"/>
</dbReference>
<feature type="compositionally biased region" description="Low complexity" evidence="1">
    <location>
        <begin position="736"/>
        <end position="745"/>
    </location>
</feature>
<feature type="region of interest" description="Disordered" evidence="1">
    <location>
        <begin position="719"/>
        <end position="748"/>
    </location>
</feature>
<dbReference type="PANTHER" id="PTHR33112:SF9">
    <property type="entry name" value="HETEROKARYON INCOMPATIBILITY DOMAIN-CONTAINING PROTEIN"/>
    <property type="match status" value="1"/>
</dbReference>
<name>A0A2J6R3L0_HYAVF</name>
<evidence type="ECO:0000313" key="3">
    <source>
        <dbReference type="EMBL" id="PMD33059.1"/>
    </source>
</evidence>
<dbReference type="InterPro" id="IPR010730">
    <property type="entry name" value="HET"/>
</dbReference>